<dbReference type="Proteomes" id="UP000017818">
    <property type="component" value="Unassembled WGS sequence"/>
</dbReference>
<dbReference type="HOGENOM" id="CLU_1382991_0_0_9"/>
<evidence type="ECO:0000256" key="4">
    <source>
        <dbReference type="ARBA" id="ARBA00022807"/>
    </source>
</evidence>
<dbReference type="SUPFAM" id="SSF54001">
    <property type="entry name" value="Cysteine proteinases"/>
    <property type="match status" value="1"/>
</dbReference>
<comment type="caution">
    <text evidence="6">The sequence shown here is derived from an EMBL/GenBank/DDBJ whole genome shotgun (WGS) entry which is preliminary data.</text>
</comment>
<proteinExistence type="inferred from homology"/>
<evidence type="ECO:0000256" key="1">
    <source>
        <dbReference type="ARBA" id="ARBA00007074"/>
    </source>
</evidence>
<dbReference type="RefSeq" id="WP_009527684.1">
    <property type="nucleotide sequence ID" value="NZ_JH815225.1"/>
</dbReference>
<evidence type="ECO:0000256" key="3">
    <source>
        <dbReference type="ARBA" id="ARBA00022801"/>
    </source>
</evidence>
<gene>
    <name evidence="6" type="ORF">HMPREF9630_00198</name>
</gene>
<accession>V9HVR9</accession>
<dbReference type="PANTHER" id="PTHR47053">
    <property type="entry name" value="MUREIN DD-ENDOPEPTIDASE MEPH-RELATED"/>
    <property type="match status" value="1"/>
</dbReference>
<dbReference type="InterPro" id="IPR051202">
    <property type="entry name" value="Peptidase_C40"/>
</dbReference>
<dbReference type="OrthoDB" id="9812962at2"/>
<feature type="domain" description="NlpC/P60" evidence="5">
    <location>
        <begin position="1"/>
        <end position="135"/>
    </location>
</feature>
<comment type="similarity">
    <text evidence="1">Belongs to the peptidase C40 family.</text>
</comment>
<evidence type="ECO:0000313" key="7">
    <source>
        <dbReference type="Proteomes" id="UP000017818"/>
    </source>
</evidence>
<protein>
    <recommendedName>
        <fullName evidence="5">NlpC/P60 domain-containing protein</fullName>
    </recommendedName>
</protein>
<evidence type="ECO:0000256" key="2">
    <source>
        <dbReference type="ARBA" id="ARBA00022670"/>
    </source>
</evidence>
<name>V9HVR9_9FIRM</name>
<dbReference type="EMBL" id="AFZF02000009">
    <property type="protein sequence ID" value="EHL18473.1"/>
    <property type="molecule type" value="Genomic_DNA"/>
</dbReference>
<dbReference type="InterPro" id="IPR038765">
    <property type="entry name" value="Papain-like_cys_pep_sf"/>
</dbReference>
<dbReference type="GO" id="GO:0006508">
    <property type="term" value="P:proteolysis"/>
    <property type="evidence" value="ECO:0007669"/>
    <property type="project" value="UniProtKB-KW"/>
</dbReference>
<reference evidence="6 7" key="1">
    <citation type="submission" date="2012-05" db="EMBL/GenBank/DDBJ databases">
        <title>The Genome Sequence of Eubacteriaceae bacterium CM2.</title>
        <authorList>
            <consortium name="The Broad Institute Genome Sequencing Platform"/>
            <person name="Earl A."/>
            <person name="Ward D."/>
            <person name="Feldgarden M."/>
            <person name="Gevers D."/>
            <person name="Sizova M."/>
            <person name="Hazen A."/>
            <person name="Epstein S."/>
            <person name="Walker B."/>
            <person name="Young S.K."/>
            <person name="Zeng Q."/>
            <person name="Gargeya S."/>
            <person name="Fitzgerald M."/>
            <person name="Haas B."/>
            <person name="Abouelleil A."/>
            <person name="Alvarado L."/>
            <person name="Arachchi H.M."/>
            <person name="Berlin A."/>
            <person name="Chapman S.B."/>
            <person name="Goldberg J."/>
            <person name="Griggs A."/>
            <person name="Gujja S."/>
            <person name="Hansen M."/>
            <person name="Howarth C."/>
            <person name="Imamovic A."/>
            <person name="Larimer J."/>
            <person name="McCowen C."/>
            <person name="Montmayeur A."/>
            <person name="Murphy C."/>
            <person name="Neiman D."/>
            <person name="Pearson M."/>
            <person name="Priest M."/>
            <person name="Roberts A."/>
            <person name="Saif S."/>
            <person name="Shea T."/>
            <person name="Sisk P."/>
            <person name="Sykes S."/>
            <person name="Wortman J."/>
            <person name="Nusbaum C."/>
            <person name="Birren B."/>
        </authorList>
    </citation>
    <scope>NUCLEOTIDE SEQUENCE [LARGE SCALE GENOMIC DNA]</scope>
    <source>
        <strain evidence="6 7">CM2</strain>
    </source>
</reference>
<evidence type="ECO:0000259" key="5">
    <source>
        <dbReference type="PROSITE" id="PS51935"/>
    </source>
</evidence>
<keyword evidence="3" id="KW-0378">Hydrolase</keyword>
<organism evidence="6 7">
    <name type="scientific">Peptoanaerobacter stomatis</name>
    <dbReference type="NCBI Taxonomy" id="796937"/>
    <lineage>
        <taxon>Bacteria</taxon>
        <taxon>Bacillati</taxon>
        <taxon>Bacillota</taxon>
        <taxon>Clostridia</taxon>
        <taxon>Peptostreptococcales</taxon>
        <taxon>Filifactoraceae</taxon>
        <taxon>Peptoanaerobacter</taxon>
    </lineage>
</organism>
<dbReference type="GO" id="GO:0008234">
    <property type="term" value="F:cysteine-type peptidase activity"/>
    <property type="evidence" value="ECO:0007669"/>
    <property type="project" value="UniProtKB-KW"/>
</dbReference>
<dbReference type="InterPro" id="IPR000064">
    <property type="entry name" value="NLP_P60_dom"/>
</dbReference>
<dbReference type="AlphaFoldDB" id="V9HVR9"/>
<dbReference type="Pfam" id="PF00877">
    <property type="entry name" value="NLPC_P60"/>
    <property type="match status" value="1"/>
</dbReference>
<dbReference type="Gene3D" id="3.90.1720.10">
    <property type="entry name" value="endopeptidase domain like (from Nostoc punctiforme)"/>
    <property type="match status" value="1"/>
</dbReference>
<keyword evidence="2" id="KW-0645">Protease</keyword>
<dbReference type="PANTHER" id="PTHR47053:SF1">
    <property type="entry name" value="MUREIN DD-ENDOPEPTIDASE MEPH-RELATED"/>
    <property type="match status" value="1"/>
</dbReference>
<dbReference type="PROSITE" id="PS51935">
    <property type="entry name" value="NLPC_P60"/>
    <property type="match status" value="1"/>
</dbReference>
<evidence type="ECO:0000313" key="6">
    <source>
        <dbReference type="EMBL" id="EHL18473.1"/>
    </source>
</evidence>
<keyword evidence="4" id="KW-0788">Thiol protease</keyword>
<sequence length="209" mass="23918">MKTRADILKYAESLIGYTNYKLGAKYYNYNNDVNKPKLLDCSGFVVWAYKMAGFNVPDGTYHQWNNSQEVSTKNLKIGDIGIKDKDGLGTYNHIGIYAGNGYWIHCNYSRNGVTLEKTNMFKFYRRFNIMKDVKEDVIPATNNTVSSKSTVKGDDEVVTKGKFNVNGKELEMDRILKEGHNYIKVKDLEKAGFKINYIQETKTVKIDSN</sequence>